<organism evidence="1 2">
    <name type="scientific">Hevea brasiliensis</name>
    <name type="common">Para rubber tree</name>
    <name type="synonym">Siphonia brasiliensis</name>
    <dbReference type="NCBI Taxonomy" id="3981"/>
    <lineage>
        <taxon>Eukaryota</taxon>
        <taxon>Viridiplantae</taxon>
        <taxon>Streptophyta</taxon>
        <taxon>Embryophyta</taxon>
        <taxon>Tracheophyta</taxon>
        <taxon>Spermatophyta</taxon>
        <taxon>Magnoliopsida</taxon>
        <taxon>eudicotyledons</taxon>
        <taxon>Gunneridae</taxon>
        <taxon>Pentapetalae</taxon>
        <taxon>rosids</taxon>
        <taxon>fabids</taxon>
        <taxon>Malpighiales</taxon>
        <taxon>Euphorbiaceae</taxon>
        <taxon>Crotonoideae</taxon>
        <taxon>Micrandreae</taxon>
        <taxon>Hevea</taxon>
    </lineage>
</organism>
<accession>A0A6A6K8M9</accession>
<comment type="caution">
    <text evidence="1">The sequence shown here is derived from an EMBL/GenBank/DDBJ whole genome shotgun (WGS) entry which is preliminary data.</text>
</comment>
<dbReference type="EMBL" id="JAAGAX010000018">
    <property type="protein sequence ID" value="KAF2284864.1"/>
    <property type="molecule type" value="Genomic_DNA"/>
</dbReference>
<dbReference type="AlphaFoldDB" id="A0A6A6K8M9"/>
<dbReference type="Proteomes" id="UP000467840">
    <property type="component" value="Chromosome 12"/>
</dbReference>
<keyword evidence="2" id="KW-1185">Reference proteome</keyword>
<sequence>MGSPAEKSPATRPRRMEKLSKCARKLKKMLLTPLRLKRCCEKPISASTSRAVRCEELFLSSQRHIKGRIRTRNDYVEDRFITPHIAAQNHFIFRAKGLLELFL</sequence>
<reference evidence="1 2" key="1">
    <citation type="journal article" date="2020" name="Mol. Plant">
        <title>The Chromosome-Based Rubber Tree Genome Provides New Insights into Spurge Genome Evolution and Rubber Biosynthesis.</title>
        <authorList>
            <person name="Liu J."/>
            <person name="Shi C."/>
            <person name="Shi C.C."/>
            <person name="Li W."/>
            <person name="Zhang Q.J."/>
            <person name="Zhang Y."/>
            <person name="Li K."/>
            <person name="Lu H.F."/>
            <person name="Shi C."/>
            <person name="Zhu S.T."/>
            <person name="Xiao Z.Y."/>
            <person name="Nan H."/>
            <person name="Yue Y."/>
            <person name="Zhu X.G."/>
            <person name="Wu Y."/>
            <person name="Hong X.N."/>
            <person name="Fan G.Y."/>
            <person name="Tong Y."/>
            <person name="Zhang D."/>
            <person name="Mao C.L."/>
            <person name="Liu Y.L."/>
            <person name="Hao S.J."/>
            <person name="Liu W.Q."/>
            <person name="Lv M.Q."/>
            <person name="Zhang H.B."/>
            <person name="Liu Y."/>
            <person name="Hu-Tang G.R."/>
            <person name="Wang J.P."/>
            <person name="Wang J.H."/>
            <person name="Sun Y.H."/>
            <person name="Ni S.B."/>
            <person name="Chen W.B."/>
            <person name="Zhang X.C."/>
            <person name="Jiao Y.N."/>
            <person name="Eichler E.E."/>
            <person name="Li G.H."/>
            <person name="Liu X."/>
            <person name="Gao L.Z."/>
        </authorList>
    </citation>
    <scope>NUCLEOTIDE SEQUENCE [LARGE SCALE GENOMIC DNA]</scope>
    <source>
        <strain evidence="2">cv. GT1</strain>
        <tissue evidence="1">Leaf</tissue>
    </source>
</reference>
<protein>
    <submittedName>
        <fullName evidence="1">Uncharacterized protein</fullName>
    </submittedName>
</protein>
<proteinExistence type="predicted"/>
<name>A0A6A6K8M9_HEVBR</name>
<gene>
    <name evidence="1" type="ORF">GH714_031407</name>
</gene>
<evidence type="ECO:0000313" key="1">
    <source>
        <dbReference type="EMBL" id="KAF2284864.1"/>
    </source>
</evidence>
<evidence type="ECO:0000313" key="2">
    <source>
        <dbReference type="Proteomes" id="UP000467840"/>
    </source>
</evidence>